<accession>A0A317NLG8</accession>
<dbReference type="InterPro" id="IPR020556">
    <property type="entry name" value="Amidase_CS"/>
</dbReference>
<reference evidence="2 3" key="1">
    <citation type="submission" date="2018-05" db="EMBL/GenBank/DDBJ databases">
        <title>Genomic Encyclopedia of Type Strains, Phase IV (KMG-IV): sequencing the most valuable type-strain genomes for metagenomic binning, comparative biology and taxonomic classification.</title>
        <authorList>
            <person name="Goeker M."/>
        </authorList>
    </citation>
    <scope>NUCLEOTIDE SEQUENCE [LARGE SCALE GENOMIC DNA]</scope>
    <source>
        <strain evidence="2 3">DSM 44717</strain>
    </source>
</reference>
<dbReference type="InterPro" id="IPR000120">
    <property type="entry name" value="Amidase"/>
</dbReference>
<dbReference type="PANTHER" id="PTHR11895:SF176">
    <property type="entry name" value="AMIDASE AMID-RELATED"/>
    <property type="match status" value="1"/>
</dbReference>
<evidence type="ECO:0000259" key="1">
    <source>
        <dbReference type="Pfam" id="PF01425"/>
    </source>
</evidence>
<name>A0A317NLG8_9NOCA</name>
<keyword evidence="3" id="KW-1185">Reference proteome</keyword>
<dbReference type="InterPro" id="IPR023631">
    <property type="entry name" value="Amidase_dom"/>
</dbReference>
<dbReference type="Proteomes" id="UP000246410">
    <property type="component" value="Unassembled WGS sequence"/>
</dbReference>
<evidence type="ECO:0000313" key="3">
    <source>
        <dbReference type="Proteomes" id="UP000246410"/>
    </source>
</evidence>
<dbReference type="Gene3D" id="3.90.1300.10">
    <property type="entry name" value="Amidase signature (AS) domain"/>
    <property type="match status" value="1"/>
</dbReference>
<gene>
    <name evidence="2" type="ORF">DFR69_106299</name>
</gene>
<dbReference type="InterPro" id="IPR036928">
    <property type="entry name" value="AS_sf"/>
</dbReference>
<protein>
    <submittedName>
        <fullName evidence="2">Aspartyl-tRNA(Asn)/glutamyl-tRNA(Gln) amidotransferase subunit A</fullName>
    </submittedName>
</protein>
<dbReference type="Pfam" id="PF01425">
    <property type="entry name" value="Amidase"/>
    <property type="match status" value="1"/>
</dbReference>
<dbReference type="PANTHER" id="PTHR11895">
    <property type="entry name" value="TRANSAMIDASE"/>
    <property type="match status" value="1"/>
</dbReference>
<dbReference type="PROSITE" id="PS00571">
    <property type="entry name" value="AMIDASES"/>
    <property type="match status" value="1"/>
</dbReference>
<dbReference type="GO" id="GO:0016740">
    <property type="term" value="F:transferase activity"/>
    <property type="evidence" value="ECO:0007669"/>
    <property type="project" value="UniProtKB-KW"/>
</dbReference>
<dbReference type="SUPFAM" id="SSF75304">
    <property type="entry name" value="Amidase signature (AS) enzymes"/>
    <property type="match status" value="1"/>
</dbReference>
<feature type="domain" description="Amidase" evidence="1">
    <location>
        <begin position="24"/>
        <end position="444"/>
    </location>
</feature>
<organism evidence="2 3">
    <name type="scientific">Nocardia neocaledoniensis</name>
    <dbReference type="NCBI Taxonomy" id="236511"/>
    <lineage>
        <taxon>Bacteria</taxon>
        <taxon>Bacillati</taxon>
        <taxon>Actinomycetota</taxon>
        <taxon>Actinomycetes</taxon>
        <taxon>Mycobacteriales</taxon>
        <taxon>Nocardiaceae</taxon>
        <taxon>Nocardia</taxon>
    </lineage>
</organism>
<comment type="caution">
    <text evidence="2">The sequence shown here is derived from an EMBL/GenBank/DDBJ whole genome shotgun (WGS) entry which is preliminary data.</text>
</comment>
<proteinExistence type="predicted"/>
<sequence>MRPCELTLTAASEEIAAKRLSPVELTESVLEQVERHEDAVGAFAALTAETALEQAALATEELAAGSRRGALHGIPLGVKALVDRAGVETTSSSRTRRGHIPRADAAVVERLDRAGAVFIGQTHSHEFAYGVVTPTTRNPWNTDHIPGGSSGGSGAALAARMVLGAIGTDTAGSIRIPSAVCGVTGLKPTYGRVSRFGTTTLSWSLDHIGPMGRTAADTALLLQTLAGYDPRDPASVDVVVPDYGASLDAGVRELTIAIPSNYFFDRIDAEVEAAFRAAAETLEAQGARLKEVRLPMTDQCMPIEYALLVAEASAYHQSNLRKQSDLYEEDVRVMLEAGEMLLATDYIRAVRGRLLLQQAWREAFDEIDAVLAPTLPAPAARVGEDAIAWPDGVIEPLVNAYVRTCAPANLTGLPAMSVPCGITTSGLPIGMQIIGRPFDESTVLQIGCAYQAETEWTGLVPGLDGEAWFYA</sequence>
<keyword evidence="2" id="KW-0808">Transferase</keyword>
<dbReference type="AlphaFoldDB" id="A0A317NLG8"/>
<evidence type="ECO:0000313" key="2">
    <source>
        <dbReference type="EMBL" id="PWV74488.1"/>
    </source>
</evidence>
<dbReference type="EMBL" id="QGTL01000006">
    <property type="protein sequence ID" value="PWV74488.1"/>
    <property type="molecule type" value="Genomic_DNA"/>
</dbReference>